<name>A0A653DYP9_9PSED</name>
<protein>
    <recommendedName>
        <fullName evidence="2">DUF2931 family protein</fullName>
    </recommendedName>
</protein>
<gene>
    <name evidence="1" type="ORF">PMYSY11_0469</name>
</gene>
<dbReference type="AlphaFoldDB" id="A0A653DYP9"/>
<proteinExistence type="predicted"/>
<organism evidence="1">
    <name type="scientific">Pseudomonas marincola</name>
    <dbReference type="NCBI Taxonomy" id="437900"/>
    <lineage>
        <taxon>Bacteria</taxon>
        <taxon>Pseudomonadati</taxon>
        <taxon>Pseudomonadota</taxon>
        <taxon>Gammaproteobacteria</taxon>
        <taxon>Pseudomonadales</taxon>
        <taxon>Pseudomonadaceae</taxon>
        <taxon>Pseudomonas</taxon>
    </lineage>
</organism>
<dbReference type="RefSeq" id="WP_150547453.1">
    <property type="nucleotide sequence ID" value="NZ_LR215729.2"/>
</dbReference>
<reference evidence="1" key="1">
    <citation type="submission" date="2019-02" db="EMBL/GenBank/DDBJ databases">
        <authorList>
            <consortium name="Genoscope - CEA"/>
            <person name="William W."/>
        </authorList>
    </citation>
    <scope>NUCLEOTIDE SEQUENCE [LARGE SCALE GENOMIC DNA]</scope>
    <source>
        <strain evidence="1">YSy11</strain>
    </source>
</reference>
<dbReference type="PROSITE" id="PS51257">
    <property type="entry name" value="PROKAR_LIPOPROTEIN"/>
    <property type="match status" value="1"/>
</dbReference>
<accession>A0A653DYP9</accession>
<dbReference type="EMBL" id="LR215729">
    <property type="protein sequence ID" value="VEV95516.1"/>
    <property type="molecule type" value="Genomic_DNA"/>
</dbReference>
<evidence type="ECO:0008006" key="2">
    <source>
        <dbReference type="Google" id="ProtNLM"/>
    </source>
</evidence>
<evidence type="ECO:0000313" key="1">
    <source>
        <dbReference type="EMBL" id="VEV95516.1"/>
    </source>
</evidence>
<dbReference type="Pfam" id="PF11153">
    <property type="entry name" value="DUF2931"/>
    <property type="match status" value="1"/>
</dbReference>
<sequence>MHSKWELFNCRSVLLSLLLVLSGCGVLDRQSMPYDEWRVGFFAPDYMEVWIETADVVDVNNLVFRRSGSGSVGLRYPRAFNNGVPQVFKGNPKGWPERPGWGAGKYVAGAALPGLIYVRWQSMVEPQTYEAYIKIPASTREIMRKGEKIYCAPYGKWITDYRKAIVIGLAPGGIAKTWVTGPCLESIEVSRTQATVDPRGPYEGKSNGHYRPLTDISKAYVEKFGIPYESW</sequence>
<dbReference type="InterPro" id="IPR021326">
    <property type="entry name" value="DUF2931"/>
</dbReference>